<dbReference type="PANTHER" id="PTHR43086">
    <property type="entry name" value="VERY-LONG-CHAIN 3-OXOOACYL-COA REDUCTASE"/>
    <property type="match status" value="1"/>
</dbReference>
<dbReference type="PANTHER" id="PTHR43086:SF2">
    <property type="entry name" value="HYDROXYSTEROID DEHYDROGENASE-LIKE PROTEIN 1"/>
    <property type="match status" value="1"/>
</dbReference>
<protein>
    <recommendedName>
        <fullName evidence="5">NAD(P)-binding protein</fullName>
    </recommendedName>
</protein>
<evidence type="ECO:0000313" key="3">
    <source>
        <dbReference type="EMBL" id="KAK5101587.1"/>
    </source>
</evidence>
<evidence type="ECO:0000256" key="2">
    <source>
        <dbReference type="ARBA" id="ARBA00023002"/>
    </source>
</evidence>
<dbReference type="InterPro" id="IPR002347">
    <property type="entry name" value="SDR_fam"/>
</dbReference>
<keyword evidence="4" id="KW-1185">Reference proteome</keyword>
<dbReference type="EMBL" id="JAVRRG010000004">
    <property type="protein sequence ID" value="KAK5101587.1"/>
    <property type="molecule type" value="Genomic_DNA"/>
</dbReference>
<sequence length="354" mass="39434">MDSFRPSLFPNHPTQSTIYTALAVGATLGILLPESRTLLAYIRLHFLSRSNLHLYRHPPTQARQSLDQQRSGGPQDSNPWAVITGASDGIGYGFVQELASQGFNIILHGQNQAKIDGLIEGLRKQWPDRSYESFICDATNRASLAERLDSLVKWLDDYSCNLTILVNNIGGNPYKARSFTPLAQYSVDELTALVDFNVTFPVQITRALLPTLQRNKPSLIINMASATGTSNITIPYLATYSGGKAFNRQFSKSLRLEMIATDHEGVEVMSVVAAKVQSGGMRTETGWAVPSSRDFARSTLHKVGCGRAEVTPWWGQSLQLWSMGLLPDWMREKVLVDVGKQEKREMEEVWKKES</sequence>
<evidence type="ECO:0000256" key="1">
    <source>
        <dbReference type="ARBA" id="ARBA00022857"/>
    </source>
</evidence>
<evidence type="ECO:0008006" key="5">
    <source>
        <dbReference type="Google" id="ProtNLM"/>
    </source>
</evidence>
<organism evidence="3 4">
    <name type="scientific">Lithohypha guttulata</name>
    <dbReference type="NCBI Taxonomy" id="1690604"/>
    <lineage>
        <taxon>Eukaryota</taxon>
        <taxon>Fungi</taxon>
        <taxon>Dikarya</taxon>
        <taxon>Ascomycota</taxon>
        <taxon>Pezizomycotina</taxon>
        <taxon>Eurotiomycetes</taxon>
        <taxon>Chaetothyriomycetidae</taxon>
        <taxon>Chaetothyriales</taxon>
        <taxon>Trichomeriaceae</taxon>
        <taxon>Lithohypha</taxon>
    </lineage>
</organism>
<keyword evidence="2" id="KW-0560">Oxidoreductase</keyword>
<dbReference type="PRINTS" id="PR00081">
    <property type="entry name" value="GDHRDH"/>
</dbReference>
<gene>
    <name evidence="3" type="ORF">LTR24_000643</name>
</gene>
<proteinExistence type="predicted"/>
<evidence type="ECO:0000313" key="4">
    <source>
        <dbReference type="Proteomes" id="UP001345013"/>
    </source>
</evidence>
<dbReference type="Gene3D" id="3.40.50.720">
    <property type="entry name" value="NAD(P)-binding Rossmann-like Domain"/>
    <property type="match status" value="1"/>
</dbReference>
<dbReference type="Pfam" id="PF00106">
    <property type="entry name" value="adh_short"/>
    <property type="match status" value="1"/>
</dbReference>
<name>A0ABR0KNF5_9EURO</name>
<dbReference type="InterPro" id="IPR036291">
    <property type="entry name" value="NAD(P)-bd_dom_sf"/>
</dbReference>
<dbReference type="SUPFAM" id="SSF51735">
    <property type="entry name" value="NAD(P)-binding Rossmann-fold domains"/>
    <property type="match status" value="1"/>
</dbReference>
<comment type="caution">
    <text evidence="3">The sequence shown here is derived from an EMBL/GenBank/DDBJ whole genome shotgun (WGS) entry which is preliminary data.</text>
</comment>
<accession>A0ABR0KNF5</accession>
<keyword evidence="1" id="KW-0521">NADP</keyword>
<dbReference type="Proteomes" id="UP001345013">
    <property type="component" value="Unassembled WGS sequence"/>
</dbReference>
<reference evidence="3 4" key="1">
    <citation type="submission" date="2023-08" db="EMBL/GenBank/DDBJ databases">
        <title>Black Yeasts Isolated from many extreme environments.</title>
        <authorList>
            <person name="Coleine C."/>
            <person name="Stajich J.E."/>
            <person name="Selbmann L."/>
        </authorList>
    </citation>
    <scope>NUCLEOTIDE SEQUENCE [LARGE SCALE GENOMIC DNA]</scope>
    <source>
        <strain evidence="3 4">CCFEE 5885</strain>
    </source>
</reference>